<protein>
    <submittedName>
        <fullName evidence="1">Uncharacterized protein</fullName>
    </submittedName>
</protein>
<evidence type="ECO:0000313" key="1">
    <source>
        <dbReference type="EMBL" id="OXA42445.1"/>
    </source>
</evidence>
<reference evidence="1 2" key="1">
    <citation type="submission" date="2015-12" db="EMBL/GenBank/DDBJ databases">
        <title>The genome of Folsomia candida.</title>
        <authorList>
            <person name="Faddeeva A."/>
            <person name="Derks M.F."/>
            <person name="Anvar Y."/>
            <person name="Smit S."/>
            <person name="Van Straalen N."/>
            <person name="Roelofs D."/>
        </authorList>
    </citation>
    <scope>NUCLEOTIDE SEQUENCE [LARGE SCALE GENOMIC DNA]</scope>
    <source>
        <strain evidence="1 2">VU population</strain>
        <tissue evidence="1">Whole body</tissue>
    </source>
</reference>
<name>A0A226DA62_FOLCA</name>
<dbReference type="AlphaFoldDB" id="A0A226DA62"/>
<evidence type="ECO:0000313" key="2">
    <source>
        <dbReference type="Proteomes" id="UP000198287"/>
    </source>
</evidence>
<gene>
    <name evidence="1" type="ORF">Fcan01_22678</name>
</gene>
<organism evidence="1 2">
    <name type="scientific">Folsomia candida</name>
    <name type="common">Springtail</name>
    <dbReference type="NCBI Taxonomy" id="158441"/>
    <lineage>
        <taxon>Eukaryota</taxon>
        <taxon>Metazoa</taxon>
        <taxon>Ecdysozoa</taxon>
        <taxon>Arthropoda</taxon>
        <taxon>Hexapoda</taxon>
        <taxon>Collembola</taxon>
        <taxon>Entomobryomorpha</taxon>
        <taxon>Isotomoidea</taxon>
        <taxon>Isotomidae</taxon>
        <taxon>Proisotominae</taxon>
        <taxon>Folsomia</taxon>
    </lineage>
</organism>
<comment type="caution">
    <text evidence="1">The sequence shown here is derived from an EMBL/GenBank/DDBJ whole genome shotgun (WGS) entry which is preliminary data.</text>
</comment>
<keyword evidence="2" id="KW-1185">Reference proteome</keyword>
<dbReference type="Proteomes" id="UP000198287">
    <property type="component" value="Unassembled WGS sequence"/>
</dbReference>
<dbReference type="EMBL" id="LNIX01000026">
    <property type="protein sequence ID" value="OXA42445.1"/>
    <property type="molecule type" value="Genomic_DNA"/>
</dbReference>
<proteinExistence type="predicted"/>
<sequence>MGILSSSGGGGVSLSGGGGGGGLYAGDSGLCVFTCAAILSLASLFDFDIGSESAFFATTGLGALCFTDCQYLRLVQQRGGFHGKAGFGNRDDLVKSFGWTLADLQFGRGGGRRRRKILPEEMHHQDEVLIMSHSFKNKRKSSLHGIPEKSS</sequence>
<accession>A0A226DA62</accession>